<comment type="caution">
    <text evidence="1">The sequence shown here is derived from an EMBL/GenBank/DDBJ whole genome shotgun (WGS) entry which is preliminary data.</text>
</comment>
<evidence type="ECO:0000313" key="1">
    <source>
        <dbReference type="EMBL" id="KAI4818956.1"/>
    </source>
</evidence>
<gene>
    <name evidence="1" type="ORF">KUCAC02_004243</name>
</gene>
<dbReference type="EMBL" id="CM043794">
    <property type="protein sequence ID" value="KAI4818956.1"/>
    <property type="molecule type" value="Genomic_DNA"/>
</dbReference>
<dbReference type="Proteomes" id="UP001057452">
    <property type="component" value="Chromosome 10"/>
</dbReference>
<feature type="non-terminal residue" evidence="1">
    <location>
        <position position="81"/>
    </location>
</feature>
<sequence>LRSVLTEGQEVGRERREPGVAVHGAELMTGESAFQFGLGDVLAREPLRNAFFGCHLYLVIMREADIPHISVSILLLESSRS</sequence>
<proteinExistence type="predicted"/>
<feature type="non-terminal residue" evidence="1">
    <location>
        <position position="1"/>
    </location>
</feature>
<accession>A0ACB9WZT8</accession>
<organism evidence="1 2">
    <name type="scientific">Chaenocephalus aceratus</name>
    <name type="common">Blackfin icefish</name>
    <name type="synonym">Chaenichthys aceratus</name>
    <dbReference type="NCBI Taxonomy" id="36190"/>
    <lineage>
        <taxon>Eukaryota</taxon>
        <taxon>Metazoa</taxon>
        <taxon>Chordata</taxon>
        <taxon>Craniata</taxon>
        <taxon>Vertebrata</taxon>
        <taxon>Euteleostomi</taxon>
        <taxon>Actinopterygii</taxon>
        <taxon>Neopterygii</taxon>
        <taxon>Teleostei</taxon>
        <taxon>Neoteleostei</taxon>
        <taxon>Acanthomorphata</taxon>
        <taxon>Eupercaria</taxon>
        <taxon>Perciformes</taxon>
        <taxon>Notothenioidei</taxon>
        <taxon>Channichthyidae</taxon>
        <taxon>Chaenocephalus</taxon>
    </lineage>
</organism>
<evidence type="ECO:0000313" key="2">
    <source>
        <dbReference type="Proteomes" id="UP001057452"/>
    </source>
</evidence>
<protein>
    <submittedName>
        <fullName evidence="1">Uncharacterized protein</fullName>
    </submittedName>
</protein>
<name>A0ACB9WZT8_CHAAC</name>
<keyword evidence="2" id="KW-1185">Reference proteome</keyword>
<reference evidence="1" key="1">
    <citation type="submission" date="2022-05" db="EMBL/GenBank/DDBJ databases">
        <title>Chromosome-level genome of Chaenocephalus aceratus.</title>
        <authorList>
            <person name="Park H."/>
        </authorList>
    </citation>
    <scope>NUCLEOTIDE SEQUENCE</scope>
    <source>
        <strain evidence="1">KU_202001</strain>
    </source>
</reference>